<organism evidence="1">
    <name type="scientific">viral metagenome</name>
    <dbReference type="NCBI Taxonomy" id="1070528"/>
    <lineage>
        <taxon>unclassified sequences</taxon>
        <taxon>metagenomes</taxon>
        <taxon>organismal metagenomes</taxon>
    </lineage>
</organism>
<dbReference type="PANTHER" id="PTHR21485">
    <property type="entry name" value="HAD SUPERFAMILY MEMBERS CMAS AND KDSC"/>
    <property type="match status" value="1"/>
</dbReference>
<name>A0A6M3IIE7_9ZZZZ</name>
<dbReference type="Gene3D" id="3.90.550.10">
    <property type="entry name" value="Spore Coat Polysaccharide Biosynthesis Protein SpsA, Chain A"/>
    <property type="match status" value="1"/>
</dbReference>
<dbReference type="AlphaFoldDB" id="A0A6M3IIE7"/>
<gene>
    <name evidence="1" type="ORF">MM415B01667_0012</name>
</gene>
<keyword evidence="1" id="KW-0808">Transferase</keyword>
<dbReference type="InterPro" id="IPR050793">
    <property type="entry name" value="CMP-NeuNAc_synthase"/>
</dbReference>
<proteinExistence type="predicted"/>
<sequence>MEFKGTIGLIGARGGSKRIPLKNIKLLGNYPLIAYSIFTSRASYFIDKTIVSTDSPEIAKVAYDYEAKIIMRPKELASDTSTDYDWISHALGELRKRDGIYPENIVFLRPTSPFRCTSTVDTAISSFKKENTSLVSLEPISEAIEKTFRITEEGMVIPAYPNITIEETGNPNQMFPITYKANGYVDILRTEHILYAKSLYGNKIQSFISPKTIDIDTLEDWEYATFKLEGMYGLKE</sequence>
<dbReference type="InterPro" id="IPR029044">
    <property type="entry name" value="Nucleotide-diphossugar_trans"/>
</dbReference>
<keyword evidence="1" id="KW-0548">Nucleotidyltransferase</keyword>
<dbReference type="PANTHER" id="PTHR21485:SF6">
    <property type="entry name" value="N-ACYLNEURAMINATE CYTIDYLYLTRANSFERASE-RELATED"/>
    <property type="match status" value="1"/>
</dbReference>
<dbReference type="CDD" id="cd02513">
    <property type="entry name" value="CMP-NeuAc_Synthase"/>
    <property type="match status" value="1"/>
</dbReference>
<dbReference type="Pfam" id="PF02348">
    <property type="entry name" value="CTP_transf_3"/>
    <property type="match status" value="1"/>
</dbReference>
<dbReference type="InterPro" id="IPR003329">
    <property type="entry name" value="Cytidylyl_trans"/>
</dbReference>
<dbReference type="EMBL" id="MT141265">
    <property type="protein sequence ID" value="QJA57286.1"/>
    <property type="molecule type" value="Genomic_DNA"/>
</dbReference>
<protein>
    <submittedName>
        <fullName evidence="1">Putative cytidylyltransferase</fullName>
    </submittedName>
</protein>
<accession>A0A6M3IIE7</accession>
<reference evidence="1" key="1">
    <citation type="submission" date="2020-03" db="EMBL/GenBank/DDBJ databases">
        <title>The deep terrestrial virosphere.</title>
        <authorList>
            <person name="Holmfeldt K."/>
            <person name="Nilsson E."/>
            <person name="Simone D."/>
            <person name="Lopez-Fernandez M."/>
            <person name="Wu X."/>
            <person name="de Brujin I."/>
            <person name="Lundin D."/>
            <person name="Andersson A."/>
            <person name="Bertilsson S."/>
            <person name="Dopson M."/>
        </authorList>
    </citation>
    <scope>NUCLEOTIDE SEQUENCE</scope>
    <source>
        <strain evidence="1">MM415B01667</strain>
    </source>
</reference>
<dbReference type="SUPFAM" id="SSF53448">
    <property type="entry name" value="Nucleotide-diphospho-sugar transferases"/>
    <property type="match status" value="1"/>
</dbReference>
<evidence type="ECO:0000313" key="1">
    <source>
        <dbReference type="EMBL" id="QJA57286.1"/>
    </source>
</evidence>
<dbReference type="GO" id="GO:0008781">
    <property type="term" value="F:N-acylneuraminate cytidylyltransferase activity"/>
    <property type="evidence" value="ECO:0007669"/>
    <property type="project" value="TreeGrafter"/>
</dbReference>